<reference evidence="3 4" key="1">
    <citation type="submission" date="2019-02" db="EMBL/GenBank/DDBJ databases">
        <title>Prokaryotic population dynamics and viral predation in marine succession experiment using metagenomics: the confinement effect.</title>
        <authorList>
            <person name="Haro-Moreno J.M."/>
            <person name="Rodriguez-Valera F."/>
            <person name="Lopez-Perez M."/>
        </authorList>
    </citation>
    <scope>NUCLEOTIDE SEQUENCE [LARGE SCALE GENOMIC DNA]</scope>
    <source>
        <strain evidence="3">MED-G158</strain>
    </source>
</reference>
<evidence type="ECO:0000259" key="1">
    <source>
        <dbReference type="Pfam" id="PF00308"/>
    </source>
</evidence>
<dbReference type="InterPro" id="IPR013317">
    <property type="entry name" value="DnaA_dom"/>
</dbReference>
<sequence length="233" mass="25781">MSSDSLTQLVLGMRLSDDATFSNFLIAPENQQLVSALQSALTGGQLIYLWGARGSGRSHLLQAICHAYYEAGAPVLYLPLAEKGGLAPEILQQTSSLSLVCLDDISQIGSDEKWQEAVFHSVNEMTESGVSLVVSADCAPRDLPLSLKDLRSRLQRGLTFQLHAANDAFKQQILQRRAQLRGIELSDQVCDFILLRSNRSMPALMSVLQKLDDASLQRQRRVTVPLIKEIMNW</sequence>
<dbReference type="InterPro" id="IPR017788">
    <property type="entry name" value="Hda"/>
</dbReference>
<dbReference type="CDD" id="cd00009">
    <property type="entry name" value="AAA"/>
    <property type="match status" value="1"/>
</dbReference>
<dbReference type="GO" id="GO:0006270">
    <property type="term" value="P:DNA replication initiation"/>
    <property type="evidence" value="ECO:0007669"/>
    <property type="project" value="TreeGrafter"/>
</dbReference>
<dbReference type="PANTHER" id="PTHR30050:SF5">
    <property type="entry name" value="DNAA REGULATORY INACTIVATOR HDA"/>
    <property type="match status" value="1"/>
</dbReference>
<evidence type="ECO:0000259" key="2">
    <source>
        <dbReference type="Pfam" id="PF22688"/>
    </source>
</evidence>
<dbReference type="GO" id="GO:0032297">
    <property type="term" value="P:negative regulation of DNA-templated DNA replication initiation"/>
    <property type="evidence" value="ECO:0007669"/>
    <property type="project" value="InterPro"/>
</dbReference>
<dbReference type="InterPro" id="IPR027417">
    <property type="entry name" value="P-loop_NTPase"/>
</dbReference>
<dbReference type="SUPFAM" id="SSF52540">
    <property type="entry name" value="P-loop containing nucleoside triphosphate hydrolases"/>
    <property type="match status" value="1"/>
</dbReference>
<comment type="caution">
    <text evidence="3">The sequence shown here is derived from an EMBL/GenBank/DDBJ whole genome shotgun (WGS) entry which is preliminary data.</text>
</comment>
<proteinExistence type="predicted"/>
<dbReference type="Gene3D" id="3.40.50.300">
    <property type="entry name" value="P-loop containing nucleotide triphosphate hydrolases"/>
    <property type="match status" value="1"/>
</dbReference>
<dbReference type="InterPro" id="IPR055199">
    <property type="entry name" value="Hda_lid"/>
</dbReference>
<dbReference type="EMBL" id="SHAH01000131">
    <property type="protein sequence ID" value="RZO73241.1"/>
    <property type="molecule type" value="Genomic_DNA"/>
</dbReference>
<protein>
    <submittedName>
        <fullName evidence="3">DnaA regulatory inactivator Hda</fullName>
    </submittedName>
</protein>
<dbReference type="Pfam" id="PF00308">
    <property type="entry name" value="Bac_DnaA"/>
    <property type="match status" value="1"/>
</dbReference>
<dbReference type="Proteomes" id="UP000320404">
    <property type="component" value="Unassembled WGS sequence"/>
</dbReference>
<dbReference type="PANTHER" id="PTHR30050">
    <property type="entry name" value="CHROMOSOMAL REPLICATION INITIATOR PROTEIN DNAA"/>
    <property type="match status" value="1"/>
</dbReference>
<organism evidence="3 4">
    <name type="scientific">OM182 bacterium</name>
    <dbReference type="NCBI Taxonomy" id="2510334"/>
    <lineage>
        <taxon>Bacteria</taxon>
        <taxon>Pseudomonadati</taxon>
        <taxon>Pseudomonadota</taxon>
        <taxon>Gammaproteobacteria</taxon>
        <taxon>OMG group</taxon>
        <taxon>OM182 clade</taxon>
    </lineage>
</organism>
<dbReference type="NCBIfam" id="TIGR03420">
    <property type="entry name" value="DnaA_homol_Hda"/>
    <property type="match status" value="1"/>
</dbReference>
<dbReference type="AlphaFoldDB" id="A0A520RSV6"/>
<evidence type="ECO:0000313" key="3">
    <source>
        <dbReference type="EMBL" id="RZO73241.1"/>
    </source>
</evidence>
<feature type="domain" description="Chromosomal replication initiator protein DnaA ATPAse" evidence="1">
    <location>
        <begin position="95"/>
        <end position="160"/>
    </location>
</feature>
<accession>A0A520RSV6</accession>
<dbReference type="Pfam" id="PF22688">
    <property type="entry name" value="Hda_lid"/>
    <property type="match status" value="1"/>
</dbReference>
<dbReference type="Gene3D" id="1.10.8.60">
    <property type="match status" value="1"/>
</dbReference>
<evidence type="ECO:0000313" key="4">
    <source>
        <dbReference type="Proteomes" id="UP000320404"/>
    </source>
</evidence>
<gene>
    <name evidence="3" type="primary">hda</name>
    <name evidence="3" type="ORF">EVA69_06820</name>
</gene>
<feature type="domain" description="Hda lid" evidence="2">
    <location>
        <begin position="167"/>
        <end position="231"/>
    </location>
</feature>
<name>A0A520RSV6_9GAMM</name>